<organism evidence="2 3">
    <name type="scientific">Streptomyces omiyaensis</name>
    <dbReference type="NCBI Taxonomy" id="68247"/>
    <lineage>
        <taxon>Bacteria</taxon>
        <taxon>Bacillati</taxon>
        <taxon>Actinomycetota</taxon>
        <taxon>Actinomycetes</taxon>
        <taxon>Kitasatosporales</taxon>
        <taxon>Streptomycetaceae</taxon>
        <taxon>Streptomyces</taxon>
    </lineage>
</organism>
<accession>A0ABW7C2E2</accession>
<evidence type="ECO:0000313" key="3">
    <source>
        <dbReference type="Proteomes" id="UP001604282"/>
    </source>
</evidence>
<protein>
    <recommendedName>
        <fullName evidence="4">Lipoprotein</fullName>
    </recommendedName>
</protein>
<dbReference type="PROSITE" id="PS51257">
    <property type="entry name" value="PROKAR_LIPOPROTEIN"/>
    <property type="match status" value="1"/>
</dbReference>
<evidence type="ECO:0000313" key="2">
    <source>
        <dbReference type="EMBL" id="MFG3193915.1"/>
    </source>
</evidence>
<gene>
    <name evidence="2" type="ORF">ACGFYS_33925</name>
</gene>
<evidence type="ECO:0000256" key="1">
    <source>
        <dbReference type="SAM" id="MobiDB-lite"/>
    </source>
</evidence>
<keyword evidence="3" id="KW-1185">Reference proteome</keyword>
<name>A0ABW7C2E2_9ACTN</name>
<sequence length="193" mass="20391">MLKETPVNRVGWAVVYMAAVTIGVAGCGGDGIDRDVNGTSAAPSAPVSARPEDSGPITKAKMRLVLDGVTRDVGAPPSDPEAASMPESSKYPLTACFVTYKGFDTAASTLDVDRTNALAAALTGRGWTEAKKRNERKAPDGTVDVVGAVFKKRGWTVVMEYRLFSDNRTLSLNAYDDACVKKVRAAEDATSSN</sequence>
<dbReference type="RefSeq" id="WP_392884844.1">
    <property type="nucleotide sequence ID" value="NZ_JBICZW010000036.1"/>
</dbReference>
<dbReference type="Proteomes" id="UP001604282">
    <property type="component" value="Unassembled WGS sequence"/>
</dbReference>
<feature type="region of interest" description="Disordered" evidence="1">
    <location>
        <begin position="37"/>
        <end position="56"/>
    </location>
</feature>
<comment type="caution">
    <text evidence="2">The sequence shown here is derived from an EMBL/GenBank/DDBJ whole genome shotgun (WGS) entry which is preliminary data.</text>
</comment>
<reference evidence="2 3" key="1">
    <citation type="submission" date="2024-10" db="EMBL/GenBank/DDBJ databases">
        <title>The Natural Products Discovery Center: Release of the First 8490 Sequenced Strains for Exploring Actinobacteria Biosynthetic Diversity.</title>
        <authorList>
            <person name="Kalkreuter E."/>
            <person name="Kautsar S.A."/>
            <person name="Yang D."/>
            <person name="Bader C.D."/>
            <person name="Teijaro C.N."/>
            <person name="Fluegel L."/>
            <person name="Davis C.M."/>
            <person name="Simpson J.R."/>
            <person name="Lauterbach L."/>
            <person name="Steele A.D."/>
            <person name="Gui C."/>
            <person name="Meng S."/>
            <person name="Li G."/>
            <person name="Viehrig K."/>
            <person name="Ye F."/>
            <person name="Su P."/>
            <person name="Kiefer A.F."/>
            <person name="Nichols A."/>
            <person name="Cepeda A.J."/>
            <person name="Yan W."/>
            <person name="Fan B."/>
            <person name="Jiang Y."/>
            <person name="Adhikari A."/>
            <person name="Zheng C.-J."/>
            <person name="Schuster L."/>
            <person name="Cowan T.M."/>
            <person name="Smanski M.J."/>
            <person name="Chevrette M.G."/>
            <person name="De Carvalho L.P.S."/>
            <person name="Shen B."/>
        </authorList>
    </citation>
    <scope>NUCLEOTIDE SEQUENCE [LARGE SCALE GENOMIC DNA]</scope>
    <source>
        <strain evidence="2 3">NPDC048229</strain>
    </source>
</reference>
<evidence type="ECO:0008006" key="4">
    <source>
        <dbReference type="Google" id="ProtNLM"/>
    </source>
</evidence>
<dbReference type="EMBL" id="JBICZW010000036">
    <property type="protein sequence ID" value="MFG3193915.1"/>
    <property type="molecule type" value="Genomic_DNA"/>
</dbReference>
<proteinExistence type="predicted"/>
<feature type="compositionally biased region" description="Low complexity" evidence="1">
    <location>
        <begin position="40"/>
        <end position="49"/>
    </location>
</feature>